<name>A0AB34VKR8_9GAMM</name>
<sequence length="166" mass="18631">MTWLLSNWRVVLAFLLVVFIAALLLGLGHYRDNAVRYKNQRDTQKSLADNRLAVIDEMTRRQLSVASIDAKYTKDLADAQKTISDLRRDVDSGAKRLRVSAKCDRPVSGKSSATGVDDDGSPRLTDAAQWDYFTLRERIETVTKQLTGLQDYVRQVCLTPAPSKGK</sequence>
<evidence type="ECO:0000313" key="1">
    <source>
        <dbReference type="EMBL" id="KTT00952.1"/>
    </source>
</evidence>
<proteinExistence type="inferred from homology"/>
<accession>A0AB34VKR8</accession>
<evidence type="ECO:0000313" key="2">
    <source>
        <dbReference type="Proteomes" id="UP000072520"/>
    </source>
</evidence>
<protein>
    <submittedName>
        <fullName evidence="1">Endopeptidase</fullName>
    </submittedName>
</protein>
<dbReference type="Proteomes" id="UP000072520">
    <property type="component" value="Unassembled WGS sequence"/>
</dbReference>
<comment type="caution">
    <text evidence="1">The sequence shown here is derived from an EMBL/GenBank/DDBJ whole genome shotgun (WGS) entry which is preliminary data.</text>
</comment>
<gene>
    <name evidence="1" type="ORF">RSA13_00575</name>
</gene>
<dbReference type="InterPro" id="IPR004929">
    <property type="entry name" value="I-spanin"/>
</dbReference>
<dbReference type="EMBL" id="LDSI01000002">
    <property type="protein sequence ID" value="KTT00952.1"/>
    <property type="molecule type" value="Genomic_DNA"/>
</dbReference>
<dbReference type="AlphaFoldDB" id="A0AB34VKR8"/>
<reference evidence="1 2" key="1">
    <citation type="journal article" date="2016" name="Front. Microbiol.">
        <title>Genomic Resource of Rice Seed Associated Bacteria.</title>
        <authorList>
            <person name="Midha S."/>
            <person name="Bansal K."/>
            <person name="Sharma S."/>
            <person name="Kumar N."/>
            <person name="Patil P.P."/>
            <person name="Chaudhry V."/>
            <person name="Patil P.B."/>
        </authorList>
    </citation>
    <scope>NUCLEOTIDE SEQUENCE [LARGE SCALE GENOMIC DNA]</scope>
    <source>
        <strain evidence="1 2">RSA13</strain>
    </source>
</reference>
<dbReference type="Pfam" id="PF03245">
    <property type="entry name" value="Phage_lysis"/>
    <property type="match status" value="1"/>
</dbReference>
<dbReference type="GO" id="GO:0044659">
    <property type="term" value="P:viral release from host cell by cytolysis"/>
    <property type="evidence" value="ECO:0007669"/>
    <property type="project" value="InterPro"/>
</dbReference>
<dbReference type="RefSeq" id="WP_058708007.1">
    <property type="nucleotide sequence ID" value="NZ_LDSI01000002.1"/>
</dbReference>
<dbReference type="HAMAP" id="MF_04137">
    <property type="entry name" value="I_SPANIN_LAMBDA"/>
    <property type="match status" value="1"/>
</dbReference>
<organism evidence="1 2">
    <name type="scientific">Pantoea stewartii</name>
    <dbReference type="NCBI Taxonomy" id="66269"/>
    <lineage>
        <taxon>Bacteria</taxon>
        <taxon>Pseudomonadati</taxon>
        <taxon>Pseudomonadota</taxon>
        <taxon>Gammaproteobacteria</taxon>
        <taxon>Enterobacterales</taxon>
        <taxon>Erwiniaceae</taxon>
        <taxon>Pantoea</taxon>
    </lineage>
</organism>